<feature type="compositionally biased region" description="Polar residues" evidence="1">
    <location>
        <begin position="340"/>
        <end position="360"/>
    </location>
</feature>
<dbReference type="Proteomes" id="UP001642482">
    <property type="component" value="Unassembled WGS sequence"/>
</dbReference>
<feature type="compositionally biased region" description="Polar residues" evidence="1">
    <location>
        <begin position="119"/>
        <end position="129"/>
    </location>
</feature>
<reference evidence="2 3" key="1">
    <citation type="submission" date="2024-01" db="EMBL/GenBank/DDBJ databases">
        <authorList>
            <person name="Allen C."/>
            <person name="Tagirdzhanova G."/>
        </authorList>
    </citation>
    <scope>NUCLEOTIDE SEQUENCE [LARGE SCALE GENOMIC DNA]</scope>
</reference>
<sequence length="402" mass="42897">MPSNFRTYEAQSRLLAAVIASNPSMKLDYKAIAQHYGSDGSQSAIEHRFRPIKKMASVIRKAVSEGMDAKQFSSNFSLSDKEIFKYYGESTAQGIEFQFRSIKKEAKALRDAVDKGASPLTTRKNVPSGTNAAARKRKTPAPAVPVTPANAAAGSSSTPETVVPPRRPAKRSRATVSDFVSNDDDDDALASDVDYEQLDLTPISTPSHRTGQSIIGMAASAVPITPSTTMAAPPTAYFTDTTTATPALSNGVSPADNNSPDNDQVFHTAVQQPRQQSMPFYSNNHNTVTIDDDDDVVNNTNSVDDDDDLYIIDTPSKMPKLESTPAPPPAPASTATLSSMGSFGTWNASGQNTQNSHVQSQSQFVFDANGSSWGSLGFFPAPADPMASFAGTASFYDNDDAI</sequence>
<accession>A0ABP0C8I2</accession>
<organism evidence="2 3">
    <name type="scientific">Sporothrix eucalyptigena</name>
    <dbReference type="NCBI Taxonomy" id="1812306"/>
    <lineage>
        <taxon>Eukaryota</taxon>
        <taxon>Fungi</taxon>
        <taxon>Dikarya</taxon>
        <taxon>Ascomycota</taxon>
        <taxon>Pezizomycotina</taxon>
        <taxon>Sordariomycetes</taxon>
        <taxon>Sordariomycetidae</taxon>
        <taxon>Ophiostomatales</taxon>
        <taxon>Ophiostomataceae</taxon>
        <taxon>Sporothrix</taxon>
    </lineage>
</organism>
<evidence type="ECO:0000256" key="1">
    <source>
        <dbReference type="SAM" id="MobiDB-lite"/>
    </source>
</evidence>
<dbReference type="EMBL" id="CAWUHD010000075">
    <property type="protein sequence ID" value="CAK7227851.1"/>
    <property type="molecule type" value="Genomic_DNA"/>
</dbReference>
<feature type="compositionally biased region" description="Low complexity" evidence="1">
    <location>
        <begin position="140"/>
        <end position="153"/>
    </location>
</feature>
<proteinExistence type="predicted"/>
<name>A0ABP0C8I2_9PEZI</name>
<gene>
    <name evidence="2" type="ORF">SEUCBS140593_006715</name>
</gene>
<comment type="caution">
    <text evidence="2">The sequence shown here is derived from an EMBL/GenBank/DDBJ whole genome shotgun (WGS) entry which is preliminary data.</text>
</comment>
<protein>
    <submittedName>
        <fullName evidence="2">Uncharacterized protein</fullName>
    </submittedName>
</protein>
<feature type="region of interest" description="Disordered" evidence="1">
    <location>
        <begin position="287"/>
        <end position="360"/>
    </location>
</feature>
<feature type="region of interest" description="Disordered" evidence="1">
    <location>
        <begin position="113"/>
        <end position="188"/>
    </location>
</feature>
<keyword evidence="3" id="KW-1185">Reference proteome</keyword>
<evidence type="ECO:0000313" key="3">
    <source>
        <dbReference type="Proteomes" id="UP001642482"/>
    </source>
</evidence>
<evidence type="ECO:0000313" key="2">
    <source>
        <dbReference type="EMBL" id="CAK7227851.1"/>
    </source>
</evidence>